<dbReference type="OrthoDB" id="1678912at2759"/>
<proteinExistence type="predicted"/>
<feature type="non-terminal residue" evidence="1">
    <location>
        <position position="134"/>
    </location>
</feature>
<accession>J8TM90</accession>
<dbReference type="Proteomes" id="UP000006039">
    <property type="component" value="Unassembled WGS sequence"/>
</dbReference>
<organism evidence="1">
    <name type="scientific">Gaeumannomyces tritici (strain R3-111a-1)</name>
    <name type="common">Wheat and barley take-all root rot fungus</name>
    <name type="synonym">Gaeumannomyces graminis var. tritici</name>
    <dbReference type="NCBI Taxonomy" id="644352"/>
    <lineage>
        <taxon>Eukaryota</taxon>
        <taxon>Fungi</taxon>
        <taxon>Dikarya</taxon>
        <taxon>Ascomycota</taxon>
        <taxon>Pezizomycotina</taxon>
        <taxon>Sordariomycetes</taxon>
        <taxon>Sordariomycetidae</taxon>
        <taxon>Magnaporthales</taxon>
        <taxon>Magnaporthaceae</taxon>
        <taxon>Gaeumannomyces</taxon>
    </lineage>
</organism>
<evidence type="ECO:0000313" key="1">
    <source>
        <dbReference type="EMBL" id="EJT68841.1"/>
    </source>
</evidence>
<dbReference type="AlphaFoldDB" id="J8TM90"/>
<dbReference type="EnsemblFungi" id="EJT68841">
    <property type="protein sequence ID" value="EJT68841"/>
    <property type="gene ID" value="GGTG_13593"/>
</dbReference>
<protein>
    <submittedName>
        <fullName evidence="1 2">Uncharacterized protein</fullName>
    </submittedName>
</protein>
<reference evidence="2" key="5">
    <citation type="submission" date="2018-04" db="UniProtKB">
        <authorList>
            <consortium name="EnsemblFungi"/>
        </authorList>
    </citation>
    <scope>IDENTIFICATION</scope>
    <source>
        <strain evidence="2">R3-111a-1</strain>
    </source>
</reference>
<evidence type="ECO:0000313" key="3">
    <source>
        <dbReference type="Proteomes" id="UP000006039"/>
    </source>
</evidence>
<evidence type="ECO:0000313" key="2">
    <source>
        <dbReference type="EnsemblFungi" id="EJT68841"/>
    </source>
</evidence>
<reference evidence="3" key="1">
    <citation type="submission" date="2010-07" db="EMBL/GenBank/DDBJ databases">
        <title>The genome sequence of Gaeumannomyces graminis var. tritici strain R3-111a-1.</title>
        <authorList>
            <consortium name="The Broad Institute Genome Sequencing Platform"/>
            <person name="Ma L.-J."/>
            <person name="Dead R."/>
            <person name="Young S."/>
            <person name="Zeng Q."/>
            <person name="Koehrsen M."/>
            <person name="Alvarado L."/>
            <person name="Berlin A."/>
            <person name="Chapman S.B."/>
            <person name="Chen Z."/>
            <person name="Freedman E."/>
            <person name="Gellesch M."/>
            <person name="Goldberg J."/>
            <person name="Griggs A."/>
            <person name="Gujja S."/>
            <person name="Heilman E.R."/>
            <person name="Heiman D."/>
            <person name="Hepburn T."/>
            <person name="Howarth C."/>
            <person name="Jen D."/>
            <person name="Larson L."/>
            <person name="Mehta T."/>
            <person name="Neiman D."/>
            <person name="Pearson M."/>
            <person name="Roberts A."/>
            <person name="Saif S."/>
            <person name="Shea T."/>
            <person name="Shenoy N."/>
            <person name="Sisk P."/>
            <person name="Stolte C."/>
            <person name="Sykes S."/>
            <person name="Walk T."/>
            <person name="White J."/>
            <person name="Yandava C."/>
            <person name="Haas B."/>
            <person name="Nusbaum C."/>
            <person name="Birren B."/>
        </authorList>
    </citation>
    <scope>NUCLEOTIDE SEQUENCE [LARGE SCALE GENOMIC DNA]</scope>
    <source>
        <strain evidence="3">R3-111a-1</strain>
    </source>
</reference>
<reference evidence="2" key="4">
    <citation type="journal article" date="2015" name="G3 (Bethesda)">
        <title>Genome sequences of three phytopathogenic species of the Magnaporthaceae family of fungi.</title>
        <authorList>
            <person name="Okagaki L.H."/>
            <person name="Nunes C.C."/>
            <person name="Sailsbery J."/>
            <person name="Clay B."/>
            <person name="Brown D."/>
            <person name="John T."/>
            <person name="Oh Y."/>
            <person name="Young N."/>
            <person name="Fitzgerald M."/>
            <person name="Haas B.J."/>
            <person name="Zeng Q."/>
            <person name="Young S."/>
            <person name="Adiconis X."/>
            <person name="Fan L."/>
            <person name="Levin J.Z."/>
            <person name="Mitchell T.K."/>
            <person name="Okubara P.A."/>
            <person name="Farman M.L."/>
            <person name="Kohn L.M."/>
            <person name="Birren B."/>
            <person name="Ma L.-J."/>
            <person name="Dean R.A."/>
        </authorList>
    </citation>
    <scope>NUCLEOTIDE SEQUENCE</scope>
    <source>
        <strain evidence="2">R3-111a-1</strain>
    </source>
</reference>
<keyword evidence="3" id="KW-1185">Reference proteome</keyword>
<dbReference type="EMBL" id="GL385413">
    <property type="protein sequence ID" value="EJT68841.1"/>
    <property type="molecule type" value="Genomic_DNA"/>
</dbReference>
<dbReference type="VEuPathDB" id="FungiDB:GGTG_13593"/>
<gene>
    <name evidence="2" type="primary">20354051</name>
    <name evidence="1" type="ORF">GGTG_13593</name>
</gene>
<reference evidence="1" key="3">
    <citation type="submission" date="2010-09" db="EMBL/GenBank/DDBJ databases">
        <title>Annotation of Gaeumannomyces graminis var. tritici R3-111a-1.</title>
        <authorList>
            <consortium name="The Broad Institute Genome Sequencing Platform"/>
            <person name="Ma L.-J."/>
            <person name="Dead R."/>
            <person name="Young S.K."/>
            <person name="Zeng Q."/>
            <person name="Gargeya S."/>
            <person name="Fitzgerald M."/>
            <person name="Haas B."/>
            <person name="Abouelleil A."/>
            <person name="Alvarado L."/>
            <person name="Arachchi H.M."/>
            <person name="Berlin A."/>
            <person name="Brown A."/>
            <person name="Chapman S.B."/>
            <person name="Chen Z."/>
            <person name="Dunbar C."/>
            <person name="Freedman E."/>
            <person name="Gearin G."/>
            <person name="Gellesch M."/>
            <person name="Goldberg J."/>
            <person name="Griggs A."/>
            <person name="Gujja S."/>
            <person name="Heiman D."/>
            <person name="Howarth C."/>
            <person name="Larson L."/>
            <person name="Lui A."/>
            <person name="MacDonald P.J.P."/>
            <person name="Mehta T."/>
            <person name="Montmayeur A."/>
            <person name="Murphy C."/>
            <person name="Neiman D."/>
            <person name="Pearson M."/>
            <person name="Priest M."/>
            <person name="Roberts A."/>
            <person name="Saif S."/>
            <person name="Shea T."/>
            <person name="Shenoy N."/>
            <person name="Sisk P."/>
            <person name="Stolte C."/>
            <person name="Sykes S."/>
            <person name="Yandava C."/>
            <person name="Wortman J."/>
            <person name="Nusbaum C."/>
            <person name="Birren B."/>
        </authorList>
    </citation>
    <scope>NUCLEOTIDE SEQUENCE</scope>
    <source>
        <strain evidence="1">R3-111a-1</strain>
    </source>
</reference>
<dbReference type="GeneID" id="20354051"/>
<name>J8TM90_GAET3</name>
<reference evidence="1" key="2">
    <citation type="submission" date="2010-07" db="EMBL/GenBank/DDBJ databases">
        <authorList>
            <consortium name="The Broad Institute Genome Sequencing Platform"/>
            <consortium name="Broad Institute Genome Sequencing Center for Infectious Disease"/>
            <person name="Ma L.-J."/>
            <person name="Dead R."/>
            <person name="Young S."/>
            <person name="Zeng Q."/>
            <person name="Koehrsen M."/>
            <person name="Alvarado L."/>
            <person name="Berlin A."/>
            <person name="Chapman S.B."/>
            <person name="Chen Z."/>
            <person name="Freedman E."/>
            <person name="Gellesch M."/>
            <person name="Goldberg J."/>
            <person name="Griggs A."/>
            <person name="Gujja S."/>
            <person name="Heilman E.R."/>
            <person name="Heiman D."/>
            <person name="Hepburn T."/>
            <person name="Howarth C."/>
            <person name="Jen D."/>
            <person name="Larson L."/>
            <person name="Mehta T."/>
            <person name="Neiman D."/>
            <person name="Pearson M."/>
            <person name="Roberts A."/>
            <person name="Saif S."/>
            <person name="Shea T."/>
            <person name="Shenoy N."/>
            <person name="Sisk P."/>
            <person name="Stolte C."/>
            <person name="Sykes S."/>
            <person name="Walk T."/>
            <person name="White J."/>
            <person name="Yandava C."/>
            <person name="Haas B."/>
            <person name="Nusbaum C."/>
            <person name="Birren B."/>
        </authorList>
    </citation>
    <scope>NUCLEOTIDE SEQUENCE</scope>
    <source>
        <strain evidence="1">R3-111a-1</strain>
    </source>
</reference>
<sequence>MRARIPSGFKKVPSEVYSAVFREIGGTKRAFDDKMWRSRKLARVFNDKYRGLLLFICFDNEGPSTISAFTKMSDDDVTELHMTIDNDKRAGALARIGNEFLGCILKDTAFRNGVWADLPCQQLEEMDDEGLFDL</sequence>
<dbReference type="RefSeq" id="XP_009229771.1">
    <property type="nucleotide sequence ID" value="XM_009231507.1"/>
</dbReference>